<dbReference type="InterPro" id="IPR011009">
    <property type="entry name" value="Kinase-like_dom_sf"/>
</dbReference>
<dbReference type="RefSeq" id="WP_061722626.1">
    <property type="nucleotide sequence ID" value="NZ_CP114576.1"/>
</dbReference>
<comment type="caution">
    <text evidence="1">The sequence shown here is derived from an EMBL/GenBank/DDBJ whole genome shotgun (WGS) entry which is preliminary data.</text>
</comment>
<evidence type="ECO:0000313" key="2">
    <source>
        <dbReference type="Proteomes" id="UP001071279"/>
    </source>
</evidence>
<evidence type="ECO:0000313" key="1">
    <source>
        <dbReference type="EMBL" id="MCZ4719867.1"/>
    </source>
</evidence>
<dbReference type="EMBL" id="JAPXIC010000080">
    <property type="protein sequence ID" value="MCZ4719867.1"/>
    <property type="molecule type" value="Genomic_DNA"/>
</dbReference>
<proteinExistence type="predicted"/>
<reference evidence="1" key="1">
    <citation type="submission" date="2022-12" db="EMBL/GenBank/DDBJ databases">
        <title>Comparative genomics of Legionella pneumophila isolates from the West Bank and Germany support molecular epidemiology of Legionnaires disease.</title>
        <authorList>
            <person name="Zayed A.R."/>
            <person name="Bitar D.M."/>
            <person name="Steinert M."/>
            <person name="Lueck C."/>
            <person name="Brettar I."/>
            <person name="Hoefle M.G."/>
            <person name="Bunk B."/>
        </authorList>
    </citation>
    <scope>NUCLEOTIDE SEQUENCE</scope>
    <source>
        <strain evidence="1">H23</strain>
    </source>
</reference>
<dbReference type="AlphaFoldDB" id="A0AAP3MDV3"/>
<organism evidence="1 2">
    <name type="scientific">Legionella pneumophila</name>
    <dbReference type="NCBI Taxonomy" id="446"/>
    <lineage>
        <taxon>Bacteria</taxon>
        <taxon>Pseudomonadati</taxon>
        <taxon>Pseudomonadota</taxon>
        <taxon>Gammaproteobacteria</taxon>
        <taxon>Legionellales</taxon>
        <taxon>Legionellaceae</taxon>
        <taxon>Legionella</taxon>
    </lineage>
</organism>
<gene>
    <name evidence="1" type="ORF">O6C86_11680</name>
</gene>
<protein>
    <submittedName>
        <fullName evidence="1">Aminoglycoside phosphotransferase family protein</fullName>
    </submittedName>
</protein>
<dbReference type="SUPFAM" id="SSF56112">
    <property type="entry name" value="Protein kinase-like (PK-like)"/>
    <property type="match status" value="1"/>
</dbReference>
<accession>A0AAP3MDV3</accession>
<name>A0AAP3MDV3_LEGPN</name>
<sequence length="329" mass="38068">MSNNDNLNKEIIKWSCKYLSSHKYTLKNKQPENVQNTPWSYVVRFDTSDGYIYLKHTPELFALEPTIIQILHEQFHASVPIVIALNTELNCFLMKDAGKPLRVILKQKFDEALLCRAIDQFTLLQIAVADHVDVFLDIGVPDYRLDKLPSLYKELISQKDLLAAEGLSEVEISKLVALLPKVFNLCKKLSDYSIKQTLVQPDFNDNNTLIDEVSKKITIIDLGEIVISHPFFSLSNCLEQIKKHHGLTDKDDTYLRIKDACFKNYMNFFESKEHLLDAFTTAQLLSSAYAISYQYRFMIACGKEQLISFQHWKLSNLLKEFMSMNYDCR</sequence>
<dbReference type="Proteomes" id="UP001071279">
    <property type="component" value="Unassembled WGS sequence"/>
</dbReference>